<organism evidence="9 10">
    <name type="scientific">Cylindrobasidium torrendii FP15055 ss-10</name>
    <dbReference type="NCBI Taxonomy" id="1314674"/>
    <lineage>
        <taxon>Eukaryota</taxon>
        <taxon>Fungi</taxon>
        <taxon>Dikarya</taxon>
        <taxon>Basidiomycota</taxon>
        <taxon>Agaricomycotina</taxon>
        <taxon>Agaricomycetes</taxon>
        <taxon>Agaricomycetidae</taxon>
        <taxon>Agaricales</taxon>
        <taxon>Marasmiineae</taxon>
        <taxon>Physalacriaceae</taxon>
        <taxon>Cylindrobasidium</taxon>
    </lineage>
</organism>
<dbReference type="InterPro" id="IPR036864">
    <property type="entry name" value="Zn2-C6_fun-type_DNA-bd_sf"/>
</dbReference>
<keyword evidence="10" id="KW-1185">Reference proteome</keyword>
<dbReference type="GO" id="GO:0000976">
    <property type="term" value="F:transcription cis-regulatory region binding"/>
    <property type="evidence" value="ECO:0007669"/>
    <property type="project" value="TreeGrafter"/>
</dbReference>
<evidence type="ECO:0000256" key="5">
    <source>
        <dbReference type="ARBA" id="ARBA00023163"/>
    </source>
</evidence>
<dbReference type="InterPro" id="IPR051089">
    <property type="entry name" value="prtT"/>
</dbReference>
<dbReference type="GO" id="GO:0006351">
    <property type="term" value="P:DNA-templated transcription"/>
    <property type="evidence" value="ECO:0007669"/>
    <property type="project" value="InterPro"/>
</dbReference>
<gene>
    <name evidence="9" type="ORF">CYLTODRAFT_488173</name>
</gene>
<evidence type="ECO:0000256" key="7">
    <source>
        <dbReference type="SAM" id="MobiDB-lite"/>
    </source>
</evidence>
<dbReference type="SUPFAM" id="SSF57701">
    <property type="entry name" value="Zn2/Cys6 DNA-binding domain"/>
    <property type="match status" value="1"/>
</dbReference>
<dbReference type="GO" id="GO:0008270">
    <property type="term" value="F:zinc ion binding"/>
    <property type="evidence" value="ECO:0007669"/>
    <property type="project" value="InterPro"/>
</dbReference>
<dbReference type="Pfam" id="PF04082">
    <property type="entry name" value="Fungal_trans"/>
    <property type="match status" value="1"/>
</dbReference>
<dbReference type="Pfam" id="PF00172">
    <property type="entry name" value="Zn_clus"/>
    <property type="match status" value="1"/>
</dbReference>
<sequence length="678" mass="74925">MKRARDSNSKDAPEAGPSSSSGRGRSKRSKIQACTSCRRHKTRCEVLDSFVDGVVRCHRCKVLNSTCSYETMDKALFLDQPPSPSPGSSDRSEAFLSNTTGVFTRRPSTSAASLDTVLDDPFPRADIMWSFIPQSLDWSTPMAALQELCKQTAQPPPPPLLLAQDQSIGDILTRHEEEHLLSIFNNKYAPWYSVLVQDGITPFLDLVCCTIASRYLDVATRSGVAPRLQKLTEDKIARMIFNPSMYESLETVQGLIILSLWEPVCGVTQSGGRDGKMLISMAVSMATNMRLNEASTLAAGLRDRTLPNTPRNNALDLETEMNKARLWLVLANTESLLCLGTGRKPMSQRSNADIDLIPIHNNPSSVSQGRDFRLRLAADIFDAAEAGLAIQFTQRADMDEWYTGTSAALAAFDRLSRLALPLSIVQDHDRFYYHMLNVLILSCRQLVLYHAVFQARRVVRDANDKTNPYWFMEIRPHGLNIIVTWGKEILQVAEALLVAVLQADYALVATSPDIVFTQIGLSCGLIVGTKFLVADKLGTDLVGSGERLLELTTQVLNRGSFSADHAPRRCAHVIHSMFTAWQHRKQAGAAPAEEPPASVTPSPVYSTPQSDSPRSQTGHERSYEPVASAYYQGRQLPSMPPDLDPAGYQDEDQSWWSNFFTTSAVPRQSDDGGQGRPT</sequence>
<dbReference type="PROSITE" id="PS50048">
    <property type="entry name" value="ZN2_CY6_FUNGAL_2"/>
    <property type="match status" value="1"/>
</dbReference>
<evidence type="ECO:0000256" key="6">
    <source>
        <dbReference type="ARBA" id="ARBA00023242"/>
    </source>
</evidence>
<dbReference type="Proteomes" id="UP000054007">
    <property type="component" value="Unassembled WGS sequence"/>
</dbReference>
<dbReference type="SMART" id="SM00906">
    <property type="entry name" value="Fungal_trans"/>
    <property type="match status" value="1"/>
</dbReference>
<name>A0A0D7BJT0_9AGAR</name>
<evidence type="ECO:0000256" key="1">
    <source>
        <dbReference type="ARBA" id="ARBA00004123"/>
    </source>
</evidence>
<dbReference type="CDD" id="cd00067">
    <property type="entry name" value="GAL4"/>
    <property type="match status" value="1"/>
</dbReference>
<feature type="compositionally biased region" description="Low complexity" evidence="7">
    <location>
        <begin position="587"/>
        <end position="604"/>
    </location>
</feature>
<accession>A0A0D7BJT0</accession>
<reference evidence="9 10" key="1">
    <citation type="journal article" date="2015" name="Fungal Genet. Biol.">
        <title>Evolution of novel wood decay mechanisms in Agaricales revealed by the genome sequences of Fistulina hepatica and Cylindrobasidium torrendii.</title>
        <authorList>
            <person name="Floudas D."/>
            <person name="Held B.W."/>
            <person name="Riley R."/>
            <person name="Nagy L.G."/>
            <person name="Koehler G."/>
            <person name="Ransdell A.S."/>
            <person name="Younus H."/>
            <person name="Chow J."/>
            <person name="Chiniquy J."/>
            <person name="Lipzen A."/>
            <person name="Tritt A."/>
            <person name="Sun H."/>
            <person name="Haridas S."/>
            <person name="LaButti K."/>
            <person name="Ohm R.A."/>
            <person name="Kues U."/>
            <person name="Blanchette R.A."/>
            <person name="Grigoriev I.V."/>
            <person name="Minto R.E."/>
            <person name="Hibbett D.S."/>
        </authorList>
    </citation>
    <scope>NUCLEOTIDE SEQUENCE [LARGE SCALE GENOMIC DNA]</scope>
    <source>
        <strain evidence="9 10">FP15055 ss-10</strain>
    </source>
</reference>
<evidence type="ECO:0000256" key="3">
    <source>
        <dbReference type="ARBA" id="ARBA00023015"/>
    </source>
</evidence>
<dbReference type="CDD" id="cd12148">
    <property type="entry name" value="fungal_TF_MHR"/>
    <property type="match status" value="1"/>
</dbReference>
<dbReference type="STRING" id="1314674.A0A0D7BJT0"/>
<keyword evidence="3" id="KW-0805">Transcription regulation</keyword>
<keyword evidence="6" id="KW-0539">Nucleus</keyword>
<evidence type="ECO:0000256" key="4">
    <source>
        <dbReference type="ARBA" id="ARBA00023125"/>
    </source>
</evidence>
<feature type="compositionally biased region" description="Polar residues" evidence="7">
    <location>
        <begin position="605"/>
        <end position="616"/>
    </location>
</feature>
<dbReference type="OrthoDB" id="2595934at2759"/>
<dbReference type="EMBL" id="KN880469">
    <property type="protein sequence ID" value="KIY70374.1"/>
    <property type="molecule type" value="Genomic_DNA"/>
</dbReference>
<keyword evidence="5" id="KW-0804">Transcription</keyword>
<feature type="compositionally biased region" description="Basic and acidic residues" evidence="7">
    <location>
        <begin position="1"/>
        <end position="13"/>
    </location>
</feature>
<feature type="non-terminal residue" evidence="9">
    <location>
        <position position="678"/>
    </location>
</feature>
<evidence type="ECO:0000313" key="10">
    <source>
        <dbReference type="Proteomes" id="UP000054007"/>
    </source>
</evidence>
<keyword evidence="4" id="KW-0238">DNA-binding</keyword>
<proteinExistence type="predicted"/>
<dbReference type="InterPro" id="IPR001138">
    <property type="entry name" value="Zn2Cys6_DnaBD"/>
</dbReference>
<feature type="region of interest" description="Disordered" evidence="7">
    <location>
        <begin position="585"/>
        <end position="654"/>
    </location>
</feature>
<protein>
    <recommendedName>
        <fullName evidence="8">Zn(2)-C6 fungal-type domain-containing protein</fullName>
    </recommendedName>
</protein>
<dbReference type="PANTHER" id="PTHR31845">
    <property type="entry name" value="FINGER DOMAIN PROTEIN, PUTATIVE-RELATED"/>
    <property type="match status" value="1"/>
</dbReference>
<evidence type="ECO:0000259" key="8">
    <source>
        <dbReference type="PROSITE" id="PS50048"/>
    </source>
</evidence>
<feature type="region of interest" description="Disordered" evidence="7">
    <location>
        <begin position="1"/>
        <end position="30"/>
    </location>
</feature>
<dbReference type="Gene3D" id="4.10.240.10">
    <property type="entry name" value="Zn(2)-C6 fungal-type DNA-binding domain"/>
    <property type="match status" value="1"/>
</dbReference>
<keyword evidence="2" id="KW-0479">Metal-binding</keyword>
<dbReference type="InterPro" id="IPR007219">
    <property type="entry name" value="XnlR_reg_dom"/>
</dbReference>
<evidence type="ECO:0000256" key="2">
    <source>
        <dbReference type="ARBA" id="ARBA00022723"/>
    </source>
</evidence>
<dbReference type="AlphaFoldDB" id="A0A0D7BJT0"/>
<dbReference type="PANTHER" id="PTHR31845:SF17">
    <property type="entry name" value="ZN(II)2CYS6 TRANSCRIPTION FACTOR (EUROFUNG)"/>
    <property type="match status" value="1"/>
</dbReference>
<evidence type="ECO:0000313" key="9">
    <source>
        <dbReference type="EMBL" id="KIY70374.1"/>
    </source>
</evidence>
<dbReference type="PROSITE" id="PS00463">
    <property type="entry name" value="ZN2_CY6_FUNGAL_1"/>
    <property type="match status" value="1"/>
</dbReference>
<dbReference type="GO" id="GO:0005634">
    <property type="term" value="C:nucleus"/>
    <property type="evidence" value="ECO:0007669"/>
    <property type="project" value="UniProtKB-SubCell"/>
</dbReference>
<dbReference type="GO" id="GO:0000981">
    <property type="term" value="F:DNA-binding transcription factor activity, RNA polymerase II-specific"/>
    <property type="evidence" value="ECO:0007669"/>
    <property type="project" value="InterPro"/>
</dbReference>
<comment type="subcellular location">
    <subcellularLocation>
        <location evidence="1">Nucleus</location>
    </subcellularLocation>
</comment>
<feature type="domain" description="Zn(2)-C6 fungal-type" evidence="8">
    <location>
        <begin position="33"/>
        <end position="69"/>
    </location>
</feature>